<dbReference type="Pfam" id="PF02115">
    <property type="entry name" value="Rho_GDI"/>
    <property type="match status" value="1"/>
</dbReference>
<dbReference type="InterPro" id="IPR014756">
    <property type="entry name" value="Ig_E-set"/>
</dbReference>
<dbReference type="SUPFAM" id="SSF81296">
    <property type="entry name" value="E set domains"/>
    <property type="match status" value="1"/>
</dbReference>
<dbReference type="AlphaFoldDB" id="A0A915CZE0"/>
<evidence type="ECO:0000256" key="2">
    <source>
        <dbReference type="ARBA" id="ARBA00009758"/>
    </source>
</evidence>
<dbReference type="InterPro" id="IPR024792">
    <property type="entry name" value="RhoGDI_dom_sf"/>
</dbReference>
<comment type="similarity">
    <text evidence="2">Belongs to the Rho GDI family.</text>
</comment>
<proteinExistence type="inferred from homology"/>
<evidence type="ECO:0000256" key="5">
    <source>
        <dbReference type="SAM" id="MobiDB-lite"/>
    </source>
</evidence>
<dbReference type="GO" id="GO:0005094">
    <property type="term" value="F:Rho GDP-dissociation inhibitor activity"/>
    <property type="evidence" value="ECO:0007669"/>
    <property type="project" value="InterPro"/>
</dbReference>
<reference evidence="7" key="1">
    <citation type="submission" date="2022-11" db="UniProtKB">
        <authorList>
            <consortium name="WormBaseParasite"/>
        </authorList>
    </citation>
    <scope>IDENTIFICATION</scope>
</reference>
<accession>A0A915CZE0</accession>
<dbReference type="PANTHER" id="PTHR10980:SF3">
    <property type="entry name" value="LD16419P"/>
    <property type="match status" value="1"/>
</dbReference>
<name>A0A915CZE0_9BILA</name>
<evidence type="ECO:0000256" key="4">
    <source>
        <dbReference type="ARBA" id="ARBA00022490"/>
    </source>
</evidence>
<keyword evidence="6" id="KW-1185">Reference proteome</keyword>
<sequence>MANESDDKIEIDEFAQTTDYSTPAQKSVKEILEADNNDESLKKYKEQLLGNNTQSIPAEVDPNNPLNVILKRLAIIVDSKEMRSVDLPASNEYTLAIKEGCIYKIQLEFYVQREIITGLKYLHKVSRLGVGIDKEKYMLGSYGPKESAYVYLSPPEEAPSGMLSRGKYKIRSLVADDDGNRYLEWSWYIEIEKDW</sequence>
<feature type="region of interest" description="Disordered" evidence="5">
    <location>
        <begin position="1"/>
        <end position="23"/>
    </location>
</feature>
<dbReference type="PRINTS" id="PR00492">
    <property type="entry name" value="RHOGDI"/>
</dbReference>
<dbReference type="GO" id="GO:0005829">
    <property type="term" value="C:cytosol"/>
    <property type="evidence" value="ECO:0007669"/>
    <property type="project" value="TreeGrafter"/>
</dbReference>
<dbReference type="InterPro" id="IPR000406">
    <property type="entry name" value="Rho_GDI"/>
</dbReference>
<evidence type="ECO:0000256" key="1">
    <source>
        <dbReference type="ARBA" id="ARBA00004496"/>
    </source>
</evidence>
<protein>
    <submittedName>
        <fullName evidence="7">Rho GDP dissociation inhibitor</fullName>
    </submittedName>
</protein>
<dbReference type="GO" id="GO:0007266">
    <property type="term" value="P:Rho protein signal transduction"/>
    <property type="evidence" value="ECO:0007669"/>
    <property type="project" value="InterPro"/>
</dbReference>
<organism evidence="6 7">
    <name type="scientific">Ditylenchus dipsaci</name>
    <dbReference type="NCBI Taxonomy" id="166011"/>
    <lineage>
        <taxon>Eukaryota</taxon>
        <taxon>Metazoa</taxon>
        <taxon>Ecdysozoa</taxon>
        <taxon>Nematoda</taxon>
        <taxon>Chromadorea</taxon>
        <taxon>Rhabditida</taxon>
        <taxon>Tylenchina</taxon>
        <taxon>Tylenchomorpha</taxon>
        <taxon>Sphaerularioidea</taxon>
        <taxon>Anguinidae</taxon>
        <taxon>Anguininae</taxon>
        <taxon>Ditylenchus</taxon>
    </lineage>
</organism>
<dbReference type="WBParaSite" id="jg13903">
    <property type="protein sequence ID" value="jg13903"/>
    <property type="gene ID" value="jg13903"/>
</dbReference>
<comment type="subcellular location">
    <subcellularLocation>
        <location evidence="1">Cytoplasm</location>
    </subcellularLocation>
</comment>
<dbReference type="GO" id="GO:0016020">
    <property type="term" value="C:membrane"/>
    <property type="evidence" value="ECO:0007669"/>
    <property type="project" value="TreeGrafter"/>
</dbReference>
<keyword evidence="4" id="KW-0963">Cytoplasm</keyword>
<dbReference type="Proteomes" id="UP000887574">
    <property type="component" value="Unplaced"/>
</dbReference>
<keyword evidence="3" id="KW-0343">GTPase activation</keyword>
<evidence type="ECO:0000256" key="3">
    <source>
        <dbReference type="ARBA" id="ARBA00022468"/>
    </source>
</evidence>
<evidence type="ECO:0000313" key="6">
    <source>
        <dbReference type="Proteomes" id="UP000887574"/>
    </source>
</evidence>
<dbReference type="GO" id="GO:0005096">
    <property type="term" value="F:GTPase activator activity"/>
    <property type="evidence" value="ECO:0007669"/>
    <property type="project" value="UniProtKB-KW"/>
</dbReference>
<dbReference type="PANTHER" id="PTHR10980">
    <property type="entry name" value="RHO GDP-DISSOCIATION INHIBITOR"/>
    <property type="match status" value="1"/>
</dbReference>
<dbReference type="FunFam" id="2.70.50.30:FF:000004">
    <property type="entry name" value="Rho GDP-dissociation inhibitor 1"/>
    <property type="match status" value="1"/>
</dbReference>
<evidence type="ECO:0000313" key="7">
    <source>
        <dbReference type="WBParaSite" id="jg13903"/>
    </source>
</evidence>
<dbReference type="Gene3D" id="2.70.50.30">
    <property type="entry name" value="Coagulation Factor XIII, subunit A, domain 1"/>
    <property type="match status" value="1"/>
</dbReference>